<organism evidence="1 2">
    <name type="scientific">Erythrobacter mangrovi</name>
    <dbReference type="NCBI Taxonomy" id="2739433"/>
    <lineage>
        <taxon>Bacteria</taxon>
        <taxon>Pseudomonadati</taxon>
        <taxon>Pseudomonadota</taxon>
        <taxon>Alphaproteobacteria</taxon>
        <taxon>Sphingomonadales</taxon>
        <taxon>Erythrobacteraceae</taxon>
        <taxon>Erythrobacter/Porphyrobacter group</taxon>
        <taxon>Erythrobacter</taxon>
    </lineage>
</organism>
<gene>
    <name evidence="1" type="ORF">HQR01_12760</name>
</gene>
<proteinExistence type="predicted"/>
<evidence type="ECO:0000313" key="2">
    <source>
        <dbReference type="Proteomes" id="UP000504693"/>
    </source>
</evidence>
<keyword evidence="2" id="KW-1185">Reference proteome</keyword>
<dbReference type="EMBL" id="CP053921">
    <property type="protein sequence ID" value="QKG72167.1"/>
    <property type="molecule type" value="Genomic_DNA"/>
</dbReference>
<dbReference type="Gene3D" id="2.40.30.100">
    <property type="entry name" value="AF2212/PG0164-like"/>
    <property type="match status" value="1"/>
</dbReference>
<dbReference type="RefSeq" id="WP_173215226.1">
    <property type="nucleotide sequence ID" value="NZ_CP053921.1"/>
</dbReference>
<evidence type="ECO:0000313" key="1">
    <source>
        <dbReference type="EMBL" id="QKG72167.1"/>
    </source>
</evidence>
<dbReference type="Proteomes" id="UP000504693">
    <property type="component" value="Chromosome"/>
</dbReference>
<dbReference type="InterPro" id="IPR015018">
    <property type="entry name" value="DUF1905"/>
</dbReference>
<dbReference type="InterPro" id="IPR037079">
    <property type="entry name" value="AF2212/PG0164-like_sf"/>
</dbReference>
<dbReference type="SUPFAM" id="SSF141694">
    <property type="entry name" value="AF2212/PG0164-like"/>
    <property type="match status" value="1"/>
</dbReference>
<protein>
    <submittedName>
        <fullName evidence="1">DUF1905 domain-containing protein</fullName>
    </submittedName>
</protein>
<reference evidence="1 2" key="1">
    <citation type="submission" date="2020-05" db="EMBL/GenBank/DDBJ databases">
        <title>Erythrobacter mangrovi sp. nov., isolated from rhizosphere soil of mangrove plant (Kandelia candel).</title>
        <authorList>
            <person name="Ye Y.H."/>
        </authorList>
    </citation>
    <scope>NUCLEOTIDE SEQUENCE [LARGE SCALE GENOMIC DNA]</scope>
    <source>
        <strain evidence="1 2">EB310</strain>
    </source>
</reference>
<dbReference type="KEGG" id="emv:HQR01_12760"/>
<dbReference type="Pfam" id="PF08922">
    <property type="entry name" value="DUF1905"/>
    <property type="match status" value="1"/>
</dbReference>
<accession>A0A7D4BWV6</accession>
<sequence length="104" mass="11528">MSEQVAFTAEIARWQGEKAVYHVVTIGADAAEAITMHERLRRLEFGARRGFGSVKVMAQVGGTRWKTSVFPSKTGEWWLLVGRKVLKAEDLVAGDKAAIKLELL</sequence>
<dbReference type="AlphaFoldDB" id="A0A7D4BWV6"/>
<name>A0A7D4BWV6_9SPHN</name>